<sequence length="246" mass="27968">MILLSGKKFIFSTLLILLSTTMLLLVVLSIKGFDNLNFSIDSQNILFWGIIALLVQVFSFISLYQSHKKVIYNIRRVSTIGELSHPKVDKILNGMGSIGREIEILLHNQNEIVELRANRIIALNNLVSRLAFGFKSPVIITDVSGKILYFSSHLREKIEANAYKITDVIIDLPLESAINLMEGNKSIWQDEAFKGITANPIFGRDNLVSFCLWELDSEIKKINKPHDIINNKGSFNKFISRFKKKE</sequence>
<keyword evidence="1" id="KW-0812">Transmembrane</keyword>
<proteinExistence type="predicted"/>
<keyword evidence="1" id="KW-1133">Transmembrane helix</keyword>
<dbReference type="OrthoDB" id="9835443at2"/>
<gene>
    <name evidence="2" type="ORF">EW093_11450</name>
</gene>
<reference evidence="2 3" key="2">
    <citation type="submission" date="2019-09" db="EMBL/GenBank/DDBJ databases">
        <title>Complete Genome Sequence and Methylome Analysis of free living Spirochaetas.</title>
        <authorList>
            <person name="Leshcheva N."/>
            <person name="Mikheeva N."/>
        </authorList>
    </citation>
    <scope>NUCLEOTIDE SEQUENCE [LARGE SCALE GENOMIC DNA]</scope>
    <source>
        <strain evidence="2 3">P</strain>
    </source>
</reference>
<dbReference type="AlphaFoldDB" id="A0A5C1QCN2"/>
<evidence type="ECO:0008006" key="4">
    <source>
        <dbReference type="Google" id="ProtNLM"/>
    </source>
</evidence>
<feature type="transmembrane region" description="Helical" evidence="1">
    <location>
        <begin position="45"/>
        <end position="64"/>
    </location>
</feature>
<dbReference type="RefSeq" id="WP_149568539.1">
    <property type="nucleotide sequence ID" value="NZ_CP035807.1"/>
</dbReference>
<accession>A0A5C1QCN2</accession>
<dbReference type="Proteomes" id="UP000323824">
    <property type="component" value="Chromosome"/>
</dbReference>
<evidence type="ECO:0000256" key="1">
    <source>
        <dbReference type="SAM" id="Phobius"/>
    </source>
</evidence>
<dbReference type="EMBL" id="CP035807">
    <property type="protein sequence ID" value="QEN05301.1"/>
    <property type="molecule type" value="Genomic_DNA"/>
</dbReference>
<name>A0A5C1QCN2_9SPIO</name>
<protein>
    <recommendedName>
        <fullName evidence="4">PAS domain-containing protein</fullName>
    </recommendedName>
</protein>
<dbReference type="KEGG" id="sper:EW093_11450"/>
<keyword evidence="3" id="KW-1185">Reference proteome</keyword>
<keyword evidence="1" id="KW-0472">Membrane</keyword>
<evidence type="ECO:0000313" key="3">
    <source>
        <dbReference type="Proteomes" id="UP000323824"/>
    </source>
</evidence>
<reference evidence="2 3" key="1">
    <citation type="submission" date="2019-02" db="EMBL/GenBank/DDBJ databases">
        <authorList>
            <person name="Fomenkov A."/>
            <person name="Dubinina G."/>
            <person name="Grabovich M."/>
            <person name="Vincze T."/>
            <person name="Roberts R.J."/>
        </authorList>
    </citation>
    <scope>NUCLEOTIDE SEQUENCE [LARGE SCALE GENOMIC DNA]</scope>
    <source>
        <strain evidence="2 3">P</strain>
    </source>
</reference>
<organism evidence="2 3">
    <name type="scientific">Thiospirochaeta perfilievii</name>
    <dbReference type="NCBI Taxonomy" id="252967"/>
    <lineage>
        <taxon>Bacteria</taxon>
        <taxon>Pseudomonadati</taxon>
        <taxon>Spirochaetota</taxon>
        <taxon>Spirochaetia</taxon>
        <taxon>Spirochaetales</taxon>
        <taxon>Spirochaetaceae</taxon>
        <taxon>Thiospirochaeta</taxon>
    </lineage>
</organism>
<evidence type="ECO:0000313" key="2">
    <source>
        <dbReference type="EMBL" id="QEN05301.1"/>
    </source>
</evidence>